<evidence type="ECO:0000313" key="2">
    <source>
        <dbReference type="Proteomes" id="UP000044841"/>
    </source>
</evidence>
<dbReference type="Proteomes" id="UP000044841">
    <property type="component" value="Unassembled WGS sequence"/>
</dbReference>
<organism evidence="1 2">
    <name type="scientific">Rhizoctonia solani</name>
    <dbReference type="NCBI Taxonomy" id="456999"/>
    <lineage>
        <taxon>Eukaryota</taxon>
        <taxon>Fungi</taxon>
        <taxon>Dikarya</taxon>
        <taxon>Basidiomycota</taxon>
        <taxon>Agaricomycotina</taxon>
        <taxon>Agaricomycetes</taxon>
        <taxon>Cantharellales</taxon>
        <taxon>Ceratobasidiaceae</taxon>
        <taxon>Rhizoctonia</taxon>
    </lineage>
</organism>
<dbReference type="EMBL" id="CYGV01000369">
    <property type="protein sequence ID" value="CUA68288.1"/>
    <property type="molecule type" value="Genomic_DNA"/>
</dbReference>
<protein>
    <submittedName>
        <fullName evidence="1">Uncharacterized protein</fullName>
    </submittedName>
</protein>
<gene>
    <name evidence="1" type="ORF">RSOLAG22IIIB_07816</name>
</gene>
<name>A0A0K6FQ15_9AGAM</name>
<proteinExistence type="predicted"/>
<sequence length="194" mass="21810">MIYYGSFQQAARAAMRFVATHYAPQNNLTSEQRIKAELAATRNHGAVPLGDITQALGGKLLQKYKSDMGPLEGRISGLAIPEKQYLLRIDYKPVKGYEGFKRPANPTPAEIKRYKSFMEEVKKGGYGIHFNARNILAGTISDHPYPKFAAYIAIVDQYPADLEAEFKNYSDPIQKVGVTIQTIRDQWRQGLLVK</sequence>
<accession>A0A0K6FQ15</accession>
<evidence type="ECO:0000313" key="1">
    <source>
        <dbReference type="EMBL" id="CUA68288.1"/>
    </source>
</evidence>
<reference evidence="1 2" key="1">
    <citation type="submission" date="2015-07" db="EMBL/GenBank/DDBJ databases">
        <authorList>
            <person name="Noorani M."/>
        </authorList>
    </citation>
    <scope>NUCLEOTIDE SEQUENCE [LARGE SCALE GENOMIC DNA]</scope>
    <source>
        <strain evidence="1">BBA 69670</strain>
    </source>
</reference>
<dbReference type="AlphaFoldDB" id="A0A0K6FQ15"/>
<keyword evidence="2" id="KW-1185">Reference proteome</keyword>